<name>A0A1B6GSI3_9HEMI</name>
<organism evidence="4">
    <name type="scientific">Cuerna arida</name>
    <dbReference type="NCBI Taxonomy" id="1464854"/>
    <lineage>
        <taxon>Eukaryota</taxon>
        <taxon>Metazoa</taxon>
        <taxon>Ecdysozoa</taxon>
        <taxon>Arthropoda</taxon>
        <taxon>Hexapoda</taxon>
        <taxon>Insecta</taxon>
        <taxon>Pterygota</taxon>
        <taxon>Neoptera</taxon>
        <taxon>Paraneoptera</taxon>
        <taxon>Hemiptera</taxon>
        <taxon>Auchenorrhyncha</taxon>
        <taxon>Membracoidea</taxon>
        <taxon>Cicadellidae</taxon>
        <taxon>Cicadellinae</taxon>
        <taxon>Proconiini</taxon>
        <taxon>Cuerna</taxon>
    </lineage>
</organism>
<feature type="non-terminal residue" evidence="4">
    <location>
        <position position="1"/>
    </location>
</feature>
<dbReference type="EMBL" id="GECZ01004381">
    <property type="protein sequence ID" value="JAS65388.1"/>
    <property type="molecule type" value="Transcribed_RNA"/>
</dbReference>
<dbReference type="EMBL" id="GECZ01032392">
    <property type="protein sequence ID" value="JAS37377.1"/>
    <property type="molecule type" value="Transcribed_RNA"/>
</dbReference>
<evidence type="ECO:0000313" key="3">
    <source>
        <dbReference type="EMBL" id="JAS61927.1"/>
    </source>
</evidence>
<protein>
    <submittedName>
        <fullName evidence="4">Uncharacterized protein</fullName>
    </submittedName>
</protein>
<evidence type="ECO:0000313" key="2">
    <source>
        <dbReference type="EMBL" id="JAS37726.1"/>
    </source>
</evidence>
<gene>
    <name evidence="3" type="ORF">g.42829</name>
    <name evidence="1" type="ORF">g.42830</name>
    <name evidence="4" type="ORF">g.42831</name>
    <name evidence="2" type="ORF">g.42832</name>
</gene>
<sequence>LRLLSLKKLKSPRLSVVLYSMNWEILGRKPKRRRKRARRKYGKQNENAAVMVGGRQLAGDDAEASLTQGGATLLREHNRPGSPNTDIEFPLSRKIVIFLQGV</sequence>
<proteinExistence type="predicted"/>
<dbReference type="AlphaFoldDB" id="A0A1B6GSI3"/>
<evidence type="ECO:0000313" key="1">
    <source>
        <dbReference type="EMBL" id="JAS37377.1"/>
    </source>
</evidence>
<dbReference type="EMBL" id="GECZ01032043">
    <property type="protein sequence ID" value="JAS37726.1"/>
    <property type="molecule type" value="Transcribed_RNA"/>
</dbReference>
<accession>A0A1B6GSI3</accession>
<dbReference type="EMBL" id="GECZ01007842">
    <property type="protein sequence ID" value="JAS61927.1"/>
    <property type="molecule type" value="Transcribed_RNA"/>
</dbReference>
<evidence type="ECO:0000313" key="4">
    <source>
        <dbReference type="EMBL" id="JAS65388.1"/>
    </source>
</evidence>
<reference evidence="4" key="1">
    <citation type="submission" date="2015-11" db="EMBL/GenBank/DDBJ databases">
        <title>De novo transcriptome assembly of four potential Pierce s Disease insect vectors from Arizona vineyards.</title>
        <authorList>
            <person name="Tassone E.E."/>
        </authorList>
    </citation>
    <scope>NUCLEOTIDE SEQUENCE</scope>
</reference>